<proteinExistence type="predicted"/>
<dbReference type="Gene3D" id="3.60.10.10">
    <property type="entry name" value="Endonuclease/exonuclease/phosphatase"/>
    <property type="match status" value="1"/>
</dbReference>
<dbReference type="GeneID" id="20078445"/>
<dbReference type="SUPFAM" id="SSF56219">
    <property type="entry name" value="DNase I-like"/>
    <property type="match status" value="1"/>
</dbReference>
<feature type="domain" description="Helix-hairpin-helix DNA-binding motif class 1" evidence="3">
    <location>
        <begin position="122"/>
        <end position="141"/>
    </location>
</feature>
<dbReference type="InterPro" id="IPR036691">
    <property type="entry name" value="Endo/exonu/phosph_ase_sf"/>
</dbReference>
<evidence type="ECO:0000313" key="4">
    <source>
        <dbReference type="EMBL" id="ETW08903.1"/>
    </source>
</evidence>
<evidence type="ECO:0000259" key="3">
    <source>
        <dbReference type="SMART" id="SM00278"/>
    </source>
</evidence>
<organism evidence="4">
    <name type="scientific">Aphanomyces invadans</name>
    <dbReference type="NCBI Taxonomy" id="157072"/>
    <lineage>
        <taxon>Eukaryota</taxon>
        <taxon>Sar</taxon>
        <taxon>Stramenopiles</taxon>
        <taxon>Oomycota</taxon>
        <taxon>Saprolegniomycetes</taxon>
        <taxon>Saprolegniales</taxon>
        <taxon>Verrucalvaceae</taxon>
        <taxon>Aphanomyces</taxon>
    </lineage>
</organism>
<dbReference type="SUPFAM" id="SSF47781">
    <property type="entry name" value="RuvA domain 2-like"/>
    <property type="match status" value="1"/>
</dbReference>
<protein>
    <recommendedName>
        <fullName evidence="1">Endonuclease/exonuclease/phosphatase family domain-containing protein 1</fullName>
    </recommendedName>
</protein>
<dbReference type="InterPro" id="IPR003583">
    <property type="entry name" value="Hlx-hairpin-Hlx_DNA-bd_motif"/>
</dbReference>
<dbReference type="VEuPathDB" id="FungiDB:H310_01395"/>
<dbReference type="RefSeq" id="XP_008862708.1">
    <property type="nucleotide sequence ID" value="XM_008864486.1"/>
</dbReference>
<feature type="compositionally biased region" description="Polar residues" evidence="2">
    <location>
        <begin position="187"/>
        <end position="213"/>
    </location>
</feature>
<feature type="compositionally biased region" description="Low complexity" evidence="2">
    <location>
        <begin position="39"/>
        <end position="52"/>
    </location>
</feature>
<name>A0A024UTG4_9STRA</name>
<dbReference type="STRING" id="157072.A0A024UTG4"/>
<evidence type="ECO:0000256" key="1">
    <source>
        <dbReference type="ARBA" id="ARBA00015260"/>
    </source>
</evidence>
<dbReference type="GO" id="GO:0006281">
    <property type="term" value="P:DNA repair"/>
    <property type="evidence" value="ECO:0007669"/>
    <property type="project" value="InterPro"/>
</dbReference>
<dbReference type="GO" id="GO:0003677">
    <property type="term" value="F:DNA binding"/>
    <property type="evidence" value="ECO:0007669"/>
    <property type="project" value="InterPro"/>
</dbReference>
<sequence>MGAIPLAAPCRTESCSTAKEANASAASARESTQLGAKNATTSASRAARTTSSVQVSHSTMETKRMDLNTATREDLMTIPGIGRAISRNIVEVRRERLLLNVQQARDPVKGEEGIDRAFESVDDLKFVKGIGPTKLEKLRPFLTVTPSQTLCIRSQVQQHAGILCLATWNVRNLSMKTSRGPPLPMNETKSSCQCNPSKSVATAPASTSTQDMSASAPAKAKRDLSVVAGIIQKYDVVAIQEIRDEKVAGEICRLLDGYDYILSSPVGDMLQSHREYFCYFYLKTLGLTPQVLAVPSTDNKTMVRGPFMVKFETPSMASFVLVNVHVVYGRVEEGASAEFKEKSRRHDDIGVLNSILTSLAAIYQGPVMVLGDFNLPPFFIDEIGPRFLNFRPVLGSNHVTTIGNNLFDNIWLPQCVVYADPGVRRIDHEHFPNSTSKDQEQSLLARQQCRDNLSDHFPVHVRVHLEGLSRENPHNDREDIRERCGA</sequence>
<dbReference type="Gene3D" id="1.10.150.320">
    <property type="entry name" value="Photosystem II 12 kDa extrinsic protein"/>
    <property type="match status" value="1"/>
</dbReference>
<dbReference type="InterPro" id="IPR010994">
    <property type="entry name" value="RuvA_2-like"/>
</dbReference>
<dbReference type="EMBL" id="KI913953">
    <property type="protein sequence ID" value="ETW08903.1"/>
    <property type="molecule type" value="Genomic_DNA"/>
</dbReference>
<dbReference type="Pfam" id="PF12836">
    <property type="entry name" value="HHH_3"/>
    <property type="match status" value="1"/>
</dbReference>
<dbReference type="InterPro" id="IPR051675">
    <property type="entry name" value="Endo/Exo/Phosphatase_dom_1"/>
</dbReference>
<accession>A0A024UTG4</accession>
<gene>
    <name evidence="4" type="ORF">H310_01395</name>
</gene>
<feature type="region of interest" description="Disordered" evidence="2">
    <location>
        <begin position="178"/>
        <end position="215"/>
    </location>
</feature>
<dbReference type="PANTHER" id="PTHR21180">
    <property type="entry name" value="ENDONUCLEASE/EXONUCLEASE/PHOSPHATASE FAMILY DOMAIN-CONTAINING PROTEIN 1"/>
    <property type="match status" value="1"/>
</dbReference>
<feature type="region of interest" description="Disordered" evidence="2">
    <location>
        <begin position="26"/>
        <end position="53"/>
    </location>
</feature>
<dbReference type="PANTHER" id="PTHR21180:SF32">
    <property type="entry name" value="ENDONUCLEASE_EXONUCLEASE_PHOSPHATASE FAMILY DOMAIN-CONTAINING PROTEIN 1"/>
    <property type="match status" value="1"/>
</dbReference>
<dbReference type="SMART" id="SM00278">
    <property type="entry name" value="HhH1"/>
    <property type="match status" value="2"/>
</dbReference>
<feature type="domain" description="Helix-hairpin-helix DNA-binding motif class 1" evidence="3">
    <location>
        <begin position="73"/>
        <end position="92"/>
    </location>
</feature>
<dbReference type="OrthoDB" id="6237065at2759"/>
<reference evidence="4" key="1">
    <citation type="submission" date="2013-12" db="EMBL/GenBank/DDBJ databases">
        <title>The Genome Sequence of Aphanomyces invadans NJM9701.</title>
        <authorList>
            <consortium name="The Broad Institute Genomics Platform"/>
            <person name="Russ C."/>
            <person name="Tyler B."/>
            <person name="van West P."/>
            <person name="Dieguez-Uribeondo J."/>
            <person name="Young S.K."/>
            <person name="Zeng Q."/>
            <person name="Gargeya S."/>
            <person name="Fitzgerald M."/>
            <person name="Abouelleil A."/>
            <person name="Alvarado L."/>
            <person name="Chapman S.B."/>
            <person name="Gainer-Dewar J."/>
            <person name="Goldberg J."/>
            <person name="Griggs A."/>
            <person name="Gujja S."/>
            <person name="Hansen M."/>
            <person name="Howarth C."/>
            <person name="Imamovic A."/>
            <person name="Ireland A."/>
            <person name="Larimer J."/>
            <person name="McCowan C."/>
            <person name="Murphy C."/>
            <person name="Pearson M."/>
            <person name="Poon T.W."/>
            <person name="Priest M."/>
            <person name="Roberts A."/>
            <person name="Saif S."/>
            <person name="Shea T."/>
            <person name="Sykes S."/>
            <person name="Wortman J."/>
            <person name="Nusbaum C."/>
            <person name="Birren B."/>
        </authorList>
    </citation>
    <scope>NUCLEOTIDE SEQUENCE [LARGE SCALE GENOMIC DNA]</scope>
    <source>
        <strain evidence="4">NJM9701</strain>
    </source>
</reference>
<dbReference type="AlphaFoldDB" id="A0A024UTG4"/>
<evidence type="ECO:0000256" key="2">
    <source>
        <dbReference type="SAM" id="MobiDB-lite"/>
    </source>
</evidence>